<evidence type="ECO:0000256" key="4">
    <source>
        <dbReference type="ARBA" id="ARBA00022729"/>
    </source>
</evidence>
<dbReference type="Gene3D" id="2.60.40.10">
    <property type="entry name" value="Immunoglobulins"/>
    <property type="match status" value="5"/>
</dbReference>
<evidence type="ECO:0000313" key="16">
    <source>
        <dbReference type="Proteomes" id="UP000694421"/>
    </source>
</evidence>
<feature type="signal peptide" evidence="13">
    <location>
        <begin position="1"/>
        <end position="18"/>
    </location>
</feature>
<evidence type="ECO:0000259" key="14">
    <source>
        <dbReference type="PROSITE" id="PS50835"/>
    </source>
</evidence>
<evidence type="ECO:0000256" key="5">
    <source>
        <dbReference type="ARBA" id="ARBA00022737"/>
    </source>
</evidence>
<dbReference type="InterPro" id="IPR036179">
    <property type="entry name" value="Ig-like_dom_sf"/>
</dbReference>
<evidence type="ECO:0000256" key="2">
    <source>
        <dbReference type="ARBA" id="ARBA00005925"/>
    </source>
</evidence>
<dbReference type="InterPro" id="IPR047012">
    <property type="entry name" value="ICAM_VCAM"/>
</dbReference>
<evidence type="ECO:0000256" key="10">
    <source>
        <dbReference type="ARBA" id="ARBA00023180"/>
    </source>
</evidence>
<keyword evidence="6" id="KW-0130">Cell adhesion</keyword>
<dbReference type="SUPFAM" id="SSF48726">
    <property type="entry name" value="Immunoglobulin"/>
    <property type="match status" value="5"/>
</dbReference>
<reference evidence="15" key="1">
    <citation type="submission" date="2025-08" db="UniProtKB">
        <authorList>
            <consortium name="Ensembl"/>
        </authorList>
    </citation>
    <scope>IDENTIFICATION</scope>
</reference>
<evidence type="ECO:0000256" key="9">
    <source>
        <dbReference type="ARBA" id="ARBA00023157"/>
    </source>
</evidence>
<evidence type="ECO:0000256" key="1">
    <source>
        <dbReference type="ARBA" id="ARBA00004479"/>
    </source>
</evidence>
<feature type="domain" description="Ig-like" evidence="14">
    <location>
        <begin position="338"/>
        <end position="475"/>
    </location>
</feature>
<dbReference type="FunFam" id="2.60.40.10:FF:000641">
    <property type="entry name" value="Intercellular adhesion molecule 1"/>
    <property type="match status" value="1"/>
</dbReference>
<dbReference type="InterPro" id="IPR048679">
    <property type="entry name" value="ICAM1_3_5_D2"/>
</dbReference>
<dbReference type="GO" id="GO:0098609">
    <property type="term" value="P:cell-cell adhesion"/>
    <property type="evidence" value="ECO:0007669"/>
    <property type="project" value="InterPro"/>
</dbReference>
<keyword evidence="11" id="KW-0393">Immunoglobulin domain</keyword>
<keyword evidence="10" id="KW-0325">Glycoprotein</keyword>
<evidence type="ECO:0000256" key="7">
    <source>
        <dbReference type="ARBA" id="ARBA00022989"/>
    </source>
</evidence>
<dbReference type="PANTHER" id="PTHR13771:SF9">
    <property type="entry name" value="INTERCELLULAR ADHESION MOLECULE 5"/>
    <property type="match status" value="1"/>
</dbReference>
<evidence type="ECO:0000256" key="12">
    <source>
        <dbReference type="SAM" id="Phobius"/>
    </source>
</evidence>
<dbReference type="GO" id="GO:0005886">
    <property type="term" value="C:plasma membrane"/>
    <property type="evidence" value="ECO:0007669"/>
    <property type="project" value="TreeGrafter"/>
</dbReference>
<dbReference type="InterPro" id="IPR013768">
    <property type="entry name" value="ICAM_N"/>
</dbReference>
<keyword evidence="5" id="KW-0677">Repeat</keyword>
<evidence type="ECO:0000313" key="15">
    <source>
        <dbReference type="Ensembl" id="ENSSMRP00000021551.1"/>
    </source>
</evidence>
<dbReference type="Pfam" id="PF03921">
    <property type="entry name" value="ICAM_N"/>
    <property type="match status" value="1"/>
</dbReference>
<reference evidence="15" key="2">
    <citation type="submission" date="2025-09" db="UniProtKB">
        <authorList>
            <consortium name="Ensembl"/>
        </authorList>
    </citation>
    <scope>IDENTIFICATION</scope>
</reference>
<feature type="transmembrane region" description="Helical" evidence="12">
    <location>
        <begin position="484"/>
        <end position="507"/>
    </location>
</feature>
<keyword evidence="8 12" id="KW-0472">Membrane</keyword>
<dbReference type="Pfam" id="PF21146">
    <property type="entry name" value="ICAM1_3_5_D2"/>
    <property type="match status" value="1"/>
</dbReference>
<evidence type="ECO:0000256" key="6">
    <source>
        <dbReference type="ARBA" id="ARBA00022889"/>
    </source>
</evidence>
<dbReference type="PROSITE" id="PS50835">
    <property type="entry name" value="IG_LIKE"/>
    <property type="match status" value="1"/>
</dbReference>
<dbReference type="InterPro" id="IPR007110">
    <property type="entry name" value="Ig-like_dom"/>
</dbReference>
<evidence type="ECO:0000256" key="11">
    <source>
        <dbReference type="ARBA" id="ARBA00023319"/>
    </source>
</evidence>
<organism evidence="15 16">
    <name type="scientific">Salvator merianae</name>
    <name type="common">Argentine black and white tegu</name>
    <name type="synonym">Tupinambis merianae</name>
    <dbReference type="NCBI Taxonomy" id="96440"/>
    <lineage>
        <taxon>Eukaryota</taxon>
        <taxon>Metazoa</taxon>
        <taxon>Chordata</taxon>
        <taxon>Craniata</taxon>
        <taxon>Vertebrata</taxon>
        <taxon>Euteleostomi</taxon>
        <taxon>Lepidosauria</taxon>
        <taxon>Squamata</taxon>
        <taxon>Bifurcata</taxon>
        <taxon>Unidentata</taxon>
        <taxon>Episquamata</taxon>
        <taxon>Laterata</taxon>
        <taxon>Teiioidea</taxon>
        <taxon>Teiidae</taxon>
        <taxon>Salvator</taxon>
    </lineage>
</organism>
<keyword evidence="9" id="KW-1015">Disulfide bond</keyword>
<dbReference type="InterPro" id="IPR003987">
    <property type="entry name" value="ICAM_VCAM_N"/>
</dbReference>
<evidence type="ECO:0000256" key="3">
    <source>
        <dbReference type="ARBA" id="ARBA00022692"/>
    </source>
</evidence>
<feature type="chain" id="PRO_5034322180" description="Ig-like domain-containing protein" evidence="13">
    <location>
        <begin position="19"/>
        <end position="540"/>
    </location>
</feature>
<dbReference type="GO" id="GO:0005178">
    <property type="term" value="F:integrin binding"/>
    <property type="evidence" value="ECO:0007669"/>
    <property type="project" value="InterPro"/>
</dbReference>
<keyword evidence="7 12" id="KW-1133">Transmembrane helix</keyword>
<name>A0A8D0DTH7_SALMN</name>
<dbReference type="PANTHER" id="PTHR13771">
    <property type="entry name" value="INTERCELLULAR ADHESION MOLECULE"/>
    <property type="match status" value="1"/>
</dbReference>
<dbReference type="GeneTree" id="ENSGT00940000159005"/>
<evidence type="ECO:0000256" key="13">
    <source>
        <dbReference type="SAM" id="SignalP"/>
    </source>
</evidence>
<comment type="similarity">
    <text evidence="2">Belongs to the immunoglobulin superfamily. ICAM family.</text>
</comment>
<dbReference type="AlphaFoldDB" id="A0A8D0DTH7"/>
<keyword evidence="3 12" id="KW-0812">Transmembrane</keyword>
<protein>
    <recommendedName>
        <fullName evidence="14">Ig-like domain-containing protein</fullName>
    </recommendedName>
</protein>
<dbReference type="InterPro" id="IPR013783">
    <property type="entry name" value="Ig-like_fold"/>
</dbReference>
<dbReference type="Proteomes" id="UP000694421">
    <property type="component" value="Unplaced"/>
</dbReference>
<comment type="subcellular location">
    <subcellularLocation>
        <location evidence="1">Membrane</location>
        <topology evidence="1">Single-pass type I membrane protein</topology>
    </subcellularLocation>
</comment>
<sequence length="540" mass="59614">MSWSLFAFAFVLALGARAIEEGAQEEQFVSVWPEKSVVEYGQSLVLNCTSNCGNIGLETSLRRITVGQGVTWKAFNLTSVNEWSPSPLCHARCDNDKAAKIIVYKIPDRVELDPVPVTEVGEAFNLTCRISDVAPIRNLTVTFRKGKENLHVKSFENYSAHKSSPVTVNYTLVAQEGNHGEEVTCHAVLDLSPEGPRIEKASPNQTLSTVVFQTNPFLQSLDFIETNTKMSVICRVLGIFPAEEAKFNLSFADQNLRLKNVTVSEGSVSAQTEVSFTSAGEHELICTVSLGPATRTVNKVVTVYSLPNPVLRIERTPILANQTVTFTCHSKGTVSPAPIMYLRKSNSNIEVVYGSALSHSLIAHEEDNGRLLTCRVELKIHGHSVFKEASVNLAVFYAPQMNESNCPSKLTWQDGTEETLTCSPWGNPKPVVECKKDEELYNIGVPLHVEKKHEGLYLCSATNAYGSNTREINIVVESYQPNTLAISLAVLAIVTAASMGGVFYYMYYKSHKIRKYRLKRLQRARGAPMEENCLNGNAPV</sequence>
<evidence type="ECO:0000256" key="8">
    <source>
        <dbReference type="ARBA" id="ARBA00023136"/>
    </source>
</evidence>
<accession>A0A8D0DTH7</accession>
<proteinExistence type="inferred from homology"/>
<dbReference type="OMA" id="YCDANNS"/>
<dbReference type="PRINTS" id="PR01472">
    <property type="entry name" value="ICAMVCAM1"/>
</dbReference>
<keyword evidence="16" id="KW-1185">Reference proteome</keyword>
<keyword evidence="4 13" id="KW-0732">Signal</keyword>
<dbReference type="Ensembl" id="ENSSMRT00000025250.1">
    <property type="protein sequence ID" value="ENSSMRP00000021551.1"/>
    <property type="gene ID" value="ENSSMRG00000016772.1"/>
</dbReference>